<comment type="caution">
    <text evidence="1">The sequence shown here is derived from an EMBL/GenBank/DDBJ whole genome shotgun (WGS) entry which is preliminary data.</text>
</comment>
<accession>A0A8J2KH16</accession>
<dbReference type="Proteomes" id="UP000708208">
    <property type="component" value="Unassembled WGS sequence"/>
</dbReference>
<name>A0A8J2KH16_9HEXA</name>
<gene>
    <name evidence="1" type="ORF">AFUS01_LOCUS23300</name>
</gene>
<protein>
    <submittedName>
        <fullName evidence="1">Uncharacterized protein</fullName>
    </submittedName>
</protein>
<reference evidence="1" key="1">
    <citation type="submission" date="2021-06" db="EMBL/GenBank/DDBJ databases">
        <authorList>
            <person name="Hodson N. C."/>
            <person name="Mongue J. A."/>
            <person name="Jaron S. K."/>
        </authorList>
    </citation>
    <scope>NUCLEOTIDE SEQUENCE</scope>
</reference>
<dbReference type="AlphaFoldDB" id="A0A8J2KH16"/>
<dbReference type="EMBL" id="CAJVCH010279015">
    <property type="protein sequence ID" value="CAG7734941.1"/>
    <property type="molecule type" value="Genomic_DNA"/>
</dbReference>
<proteinExistence type="predicted"/>
<organism evidence="1 2">
    <name type="scientific">Allacma fusca</name>
    <dbReference type="NCBI Taxonomy" id="39272"/>
    <lineage>
        <taxon>Eukaryota</taxon>
        <taxon>Metazoa</taxon>
        <taxon>Ecdysozoa</taxon>
        <taxon>Arthropoda</taxon>
        <taxon>Hexapoda</taxon>
        <taxon>Collembola</taxon>
        <taxon>Symphypleona</taxon>
        <taxon>Sminthuridae</taxon>
        <taxon>Allacma</taxon>
    </lineage>
</organism>
<evidence type="ECO:0000313" key="2">
    <source>
        <dbReference type="Proteomes" id="UP000708208"/>
    </source>
</evidence>
<feature type="non-terminal residue" evidence="1">
    <location>
        <position position="1"/>
    </location>
</feature>
<evidence type="ECO:0000313" key="1">
    <source>
        <dbReference type="EMBL" id="CAG7734941.1"/>
    </source>
</evidence>
<sequence length="66" mass="7909">PDCKQLNKPYWKRNGNKAISHQPVTILKISIKWDHPDNIHLEVQCRTAQKCYHQLGRKFSRDIHKF</sequence>
<keyword evidence="2" id="KW-1185">Reference proteome</keyword>